<evidence type="ECO:0000259" key="3">
    <source>
        <dbReference type="Pfam" id="PF02678"/>
    </source>
</evidence>
<dbReference type="CDD" id="cd02909">
    <property type="entry name" value="cupin_pirin_N"/>
    <property type="match status" value="1"/>
</dbReference>
<evidence type="ECO:0000256" key="2">
    <source>
        <dbReference type="RuleBase" id="RU003457"/>
    </source>
</evidence>
<dbReference type="EMBL" id="WJBC01000015">
    <property type="protein sequence ID" value="MBC3804913.1"/>
    <property type="molecule type" value="Genomic_DNA"/>
</dbReference>
<dbReference type="CDD" id="cd02247">
    <property type="entry name" value="cupin_pirin_C"/>
    <property type="match status" value="1"/>
</dbReference>
<dbReference type="InterPro" id="IPR008778">
    <property type="entry name" value="Pirin_C_dom"/>
</dbReference>
<evidence type="ECO:0000313" key="5">
    <source>
        <dbReference type="EMBL" id="MBC3804913.1"/>
    </source>
</evidence>
<accession>A0ABR6WWU8</accession>
<keyword evidence="6" id="KW-1185">Reference proteome</keyword>
<dbReference type="InterPro" id="IPR011051">
    <property type="entry name" value="RmlC_Cupin_sf"/>
</dbReference>
<comment type="similarity">
    <text evidence="1 2">Belongs to the pirin family.</text>
</comment>
<dbReference type="PANTHER" id="PTHR13903">
    <property type="entry name" value="PIRIN-RELATED"/>
    <property type="match status" value="1"/>
</dbReference>
<proteinExistence type="inferred from homology"/>
<evidence type="ECO:0000259" key="4">
    <source>
        <dbReference type="Pfam" id="PF05726"/>
    </source>
</evidence>
<dbReference type="SUPFAM" id="SSF51182">
    <property type="entry name" value="RmlC-like cupins"/>
    <property type="match status" value="1"/>
</dbReference>
<dbReference type="InterPro" id="IPR003829">
    <property type="entry name" value="Pirin_N_dom"/>
</dbReference>
<name>A0ABR6WWU8_9FIRM</name>
<dbReference type="InterPro" id="IPR012093">
    <property type="entry name" value="Pirin"/>
</dbReference>
<gene>
    <name evidence="5" type="ORF">GH808_10765</name>
</gene>
<protein>
    <submittedName>
        <fullName evidence="5">Pirin family protein</fullName>
    </submittedName>
</protein>
<sequence length="284" mass="31589">MKRKKALFVKERKVVQTVQGINAVDGAGVHLTRVLGHSTVKAFDPFLMLDSFDSENPQDYIKGFPMHPHRGIETVTYLVQGRIEHQDSLGNKGVIEPGCSQWMTGGSGILHQEMPQAEKRMLGFQLWLNLPKSEKMTEPKYFEIRKEDIPIFKGDGYTVGVVSGVYHDVEGARPHHIQAMILDLTVESGKTVIIPTKKGETVFAFIIEGDGQIGNVRYKEKSAVLFDDGDYIEVQAADTPLRFAAFSAPALNEPVAWGGPIVMNTEEELKQAFADLEEGTFIKK</sequence>
<dbReference type="Pfam" id="PF05726">
    <property type="entry name" value="Pirin_C"/>
    <property type="match status" value="1"/>
</dbReference>
<dbReference type="InterPro" id="IPR014710">
    <property type="entry name" value="RmlC-like_jellyroll"/>
</dbReference>
<organism evidence="5 6">
    <name type="scientific">Acetobacterium fimetarium</name>
    <dbReference type="NCBI Taxonomy" id="52691"/>
    <lineage>
        <taxon>Bacteria</taxon>
        <taxon>Bacillati</taxon>
        <taxon>Bacillota</taxon>
        <taxon>Clostridia</taxon>
        <taxon>Eubacteriales</taxon>
        <taxon>Eubacteriaceae</taxon>
        <taxon>Acetobacterium</taxon>
    </lineage>
</organism>
<feature type="domain" description="Pirin C-terminal" evidence="4">
    <location>
        <begin position="182"/>
        <end position="281"/>
    </location>
</feature>
<feature type="domain" description="Pirin N-terminal" evidence="3">
    <location>
        <begin position="29"/>
        <end position="128"/>
    </location>
</feature>
<dbReference type="Proteomes" id="UP000603234">
    <property type="component" value="Unassembled WGS sequence"/>
</dbReference>
<dbReference type="Pfam" id="PF02678">
    <property type="entry name" value="Pirin"/>
    <property type="match status" value="1"/>
</dbReference>
<evidence type="ECO:0000313" key="6">
    <source>
        <dbReference type="Proteomes" id="UP000603234"/>
    </source>
</evidence>
<evidence type="ECO:0000256" key="1">
    <source>
        <dbReference type="ARBA" id="ARBA00008416"/>
    </source>
</evidence>
<dbReference type="PIRSF" id="PIRSF006232">
    <property type="entry name" value="Pirin"/>
    <property type="match status" value="1"/>
</dbReference>
<reference evidence="5 6" key="1">
    <citation type="journal article" date="2020" name="mSystems">
        <title>Defining Genomic and Predicted Metabolic Features of the Acetobacterium Genus.</title>
        <authorList>
            <person name="Ross D.E."/>
            <person name="Marshall C.W."/>
            <person name="Gulliver D."/>
            <person name="May H.D."/>
            <person name="Norman R.S."/>
        </authorList>
    </citation>
    <scope>NUCLEOTIDE SEQUENCE [LARGE SCALE GENOMIC DNA]</scope>
    <source>
        <strain evidence="5 6">DSM 8238</strain>
    </source>
</reference>
<dbReference type="Gene3D" id="2.60.120.10">
    <property type="entry name" value="Jelly Rolls"/>
    <property type="match status" value="2"/>
</dbReference>
<dbReference type="PANTHER" id="PTHR13903:SF8">
    <property type="entry name" value="PIRIN"/>
    <property type="match status" value="1"/>
</dbReference>
<comment type="caution">
    <text evidence="5">The sequence shown here is derived from an EMBL/GenBank/DDBJ whole genome shotgun (WGS) entry which is preliminary data.</text>
</comment>